<gene>
    <name evidence="2" type="ORF">MalAC0309_2486</name>
</gene>
<evidence type="ECO:0000313" key="2">
    <source>
        <dbReference type="EMBL" id="BAU33326.1"/>
    </source>
</evidence>
<dbReference type="PANTHER" id="PTHR42686">
    <property type="entry name" value="GH17980P-RELATED"/>
    <property type="match status" value="1"/>
</dbReference>
<reference evidence="2 3" key="2">
    <citation type="submission" date="2016-01" db="EMBL/GenBank/DDBJ databases">
        <title>Microcella alkaliphila JAM AC0309 whole genome shotgun sequence.</title>
        <authorList>
            <person name="Kurata A."/>
            <person name="Hirose Y."/>
            <person name="Kishimoto N."/>
            <person name="Kobayashi T."/>
        </authorList>
    </citation>
    <scope>NUCLEOTIDE SEQUENCE [LARGE SCALE GENOMIC DNA]</scope>
    <source>
        <strain evidence="2 3">JAM AC0309</strain>
    </source>
</reference>
<evidence type="ECO:0000259" key="1">
    <source>
        <dbReference type="Pfam" id="PF00248"/>
    </source>
</evidence>
<dbReference type="KEGG" id="malk:MalAC0309_2486"/>
<dbReference type="EMBL" id="AP017315">
    <property type="protein sequence ID" value="BAU33326.1"/>
    <property type="molecule type" value="Genomic_DNA"/>
</dbReference>
<dbReference type="InterPro" id="IPR023210">
    <property type="entry name" value="NADP_OxRdtase_dom"/>
</dbReference>
<dbReference type="PANTHER" id="PTHR42686:SF1">
    <property type="entry name" value="GH17980P-RELATED"/>
    <property type="match status" value="1"/>
</dbReference>
<dbReference type="Gene3D" id="3.20.20.100">
    <property type="entry name" value="NADP-dependent oxidoreductase domain"/>
    <property type="match status" value="1"/>
</dbReference>
<accession>A0A0U5BJM8</accession>
<sequence length="177" mass="18672">MDQAIAEAYPTLDAMRAEGLISSIGVGTNTTEVALRFVRETDIDVVLLAGRYTVIDQDAAGEFLPEAVRRNVSIVAGGVFNSGVLVNPQPGATFNYAPASAEILERVRAVHETIAAHGVSVESVGLQFPLRHPAVKTVVTGVGDVPLSGGVSQQRAGSASVIMPQRVRGSRPPLFRR</sequence>
<dbReference type="InterPro" id="IPR036812">
    <property type="entry name" value="NAD(P)_OxRdtase_dom_sf"/>
</dbReference>
<dbReference type="Pfam" id="PF00248">
    <property type="entry name" value="Aldo_ket_red"/>
    <property type="match status" value="1"/>
</dbReference>
<feature type="domain" description="NADP-dependent oxidoreductase" evidence="1">
    <location>
        <begin position="4"/>
        <end position="142"/>
    </location>
</feature>
<organism evidence="2 3">
    <name type="scientific">Microcella alkaliphila</name>
    <dbReference type="NCBI Taxonomy" id="279828"/>
    <lineage>
        <taxon>Bacteria</taxon>
        <taxon>Bacillati</taxon>
        <taxon>Actinomycetota</taxon>
        <taxon>Actinomycetes</taxon>
        <taxon>Micrococcales</taxon>
        <taxon>Microbacteriaceae</taxon>
        <taxon>Microcella</taxon>
    </lineage>
</organism>
<dbReference type="OrthoDB" id="9768851at2"/>
<dbReference type="SUPFAM" id="SSF51430">
    <property type="entry name" value="NAD(P)-linked oxidoreductase"/>
    <property type="match status" value="1"/>
</dbReference>
<dbReference type="GO" id="GO:0005829">
    <property type="term" value="C:cytosol"/>
    <property type="evidence" value="ECO:0007669"/>
    <property type="project" value="TreeGrafter"/>
</dbReference>
<dbReference type="InterPro" id="IPR020471">
    <property type="entry name" value="AKR"/>
</dbReference>
<name>A0A0U5BJM8_9MICO</name>
<dbReference type="Proteomes" id="UP000218965">
    <property type="component" value="Chromosome"/>
</dbReference>
<protein>
    <submittedName>
        <fullName evidence="2">Putative oxidoreductase</fullName>
    </submittedName>
</protein>
<dbReference type="GO" id="GO:0016491">
    <property type="term" value="F:oxidoreductase activity"/>
    <property type="evidence" value="ECO:0007669"/>
    <property type="project" value="InterPro"/>
</dbReference>
<reference evidence="3" key="1">
    <citation type="submission" date="2015-12" db="EMBL/GenBank/DDBJ databases">
        <authorList>
            <person name="Shamseldin A."/>
            <person name="Moawad H."/>
            <person name="Abd El-Rahim W.M."/>
            <person name="Sadowsky M.J."/>
        </authorList>
    </citation>
    <scope>NUCLEOTIDE SEQUENCE [LARGE SCALE GENOMIC DNA]</scope>
    <source>
        <strain evidence="3">JAM AC0309</strain>
    </source>
</reference>
<dbReference type="AlphaFoldDB" id="A0A0U5BJM8"/>
<evidence type="ECO:0000313" key="3">
    <source>
        <dbReference type="Proteomes" id="UP000218965"/>
    </source>
</evidence>
<proteinExistence type="predicted"/>